<dbReference type="EMBL" id="CAJVQC010112413">
    <property type="protein sequence ID" value="CAG8835632.1"/>
    <property type="molecule type" value="Genomic_DNA"/>
</dbReference>
<accession>A0ACA9SCP3</accession>
<organism evidence="1 2">
    <name type="scientific">Racocetra persica</name>
    <dbReference type="NCBI Taxonomy" id="160502"/>
    <lineage>
        <taxon>Eukaryota</taxon>
        <taxon>Fungi</taxon>
        <taxon>Fungi incertae sedis</taxon>
        <taxon>Mucoromycota</taxon>
        <taxon>Glomeromycotina</taxon>
        <taxon>Glomeromycetes</taxon>
        <taxon>Diversisporales</taxon>
        <taxon>Gigasporaceae</taxon>
        <taxon>Racocetra</taxon>
    </lineage>
</organism>
<evidence type="ECO:0000313" key="1">
    <source>
        <dbReference type="EMBL" id="CAG8835632.1"/>
    </source>
</evidence>
<evidence type="ECO:0000313" key="2">
    <source>
        <dbReference type="Proteomes" id="UP000789920"/>
    </source>
</evidence>
<name>A0ACA9SCP3_9GLOM</name>
<keyword evidence="2" id="KW-1185">Reference proteome</keyword>
<reference evidence="1" key="1">
    <citation type="submission" date="2021-06" db="EMBL/GenBank/DDBJ databases">
        <authorList>
            <person name="Kallberg Y."/>
            <person name="Tangrot J."/>
            <person name="Rosling A."/>
        </authorList>
    </citation>
    <scope>NUCLEOTIDE SEQUENCE</scope>
    <source>
        <strain evidence="1">MA461A</strain>
    </source>
</reference>
<gene>
    <name evidence="1" type="ORF">RPERSI_LOCUS29619</name>
</gene>
<dbReference type="Proteomes" id="UP000789920">
    <property type="component" value="Unassembled WGS sequence"/>
</dbReference>
<proteinExistence type="predicted"/>
<comment type="caution">
    <text evidence="1">The sequence shown here is derived from an EMBL/GenBank/DDBJ whole genome shotgun (WGS) entry which is preliminary data.</text>
</comment>
<feature type="non-terminal residue" evidence="1">
    <location>
        <position position="165"/>
    </location>
</feature>
<sequence length="165" mass="18908">ESVLFVVGCIEIIDEDLYIYATDISHVDISSVVKKKVSNLNNSQFTPEMYKSVRSKLLTAHQSASENSSKVPSVETNKRSIDLTLNDPPYSKHVKVENNEDNDNNGGQIIERNEEYVNENIEYENNIINENRRIVQKNKGKEKIIQSVIHNTRSRTEKSKNVNEK</sequence>
<feature type="non-terminal residue" evidence="1">
    <location>
        <position position="1"/>
    </location>
</feature>
<protein>
    <submittedName>
        <fullName evidence="1">695_t:CDS:1</fullName>
    </submittedName>
</protein>